<name>A0A368XVF9_9BACI</name>
<protein>
    <submittedName>
        <fullName evidence="2">ABC-2 type transport system permease protein</fullName>
    </submittedName>
</protein>
<evidence type="ECO:0000313" key="3">
    <source>
        <dbReference type="Proteomes" id="UP000252585"/>
    </source>
</evidence>
<keyword evidence="3" id="KW-1185">Reference proteome</keyword>
<accession>A0A368XVF9</accession>
<organism evidence="2 3">
    <name type="scientific">Saliterribacillus persicus</name>
    <dbReference type="NCBI Taxonomy" id="930114"/>
    <lineage>
        <taxon>Bacteria</taxon>
        <taxon>Bacillati</taxon>
        <taxon>Bacillota</taxon>
        <taxon>Bacilli</taxon>
        <taxon>Bacillales</taxon>
        <taxon>Bacillaceae</taxon>
        <taxon>Saliterribacillus</taxon>
    </lineage>
</organism>
<gene>
    <name evidence="2" type="ORF">DFR57_10558</name>
</gene>
<feature type="transmembrane region" description="Helical" evidence="1">
    <location>
        <begin position="20"/>
        <end position="44"/>
    </location>
</feature>
<evidence type="ECO:0000313" key="2">
    <source>
        <dbReference type="EMBL" id="RCW71875.1"/>
    </source>
</evidence>
<keyword evidence="1" id="KW-0472">Membrane</keyword>
<feature type="transmembrane region" description="Helical" evidence="1">
    <location>
        <begin position="151"/>
        <end position="169"/>
    </location>
</feature>
<dbReference type="PANTHER" id="PTHR39177">
    <property type="entry name" value="ABC TRANSPORTER PERMEASE YTRC-RELATED"/>
    <property type="match status" value="1"/>
</dbReference>
<feature type="transmembrane region" description="Helical" evidence="1">
    <location>
        <begin position="64"/>
        <end position="84"/>
    </location>
</feature>
<evidence type="ECO:0000256" key="1">
    <source>
        <dbReference type="SAM" id="Phobius"/>
    </source>
</evidence>
<feature type="transmembrane region" description="Helical" evidence="1">
    <location>
        <begin position="176"/>
        <end position="195"/>
    </location>
</feature>
<comment type="caution">
    <text evidence="2">The sequence shown here is derived from an EMBL/GenBank/DDBJ whole genome shotgun (WGS) entry which is preliminary data.</text>
</comment>
<proteinExistence type="predicted"/>
<keyword evidence="1" id="KW-0812">Transmembrane</keyword>
<dbReference type="InterPro" id="IPR053046">
    <property type="entry name" value="ABC-5_transporter"/>
</dbReference>
<dbReference type="AlphaFoldDB" id="A0A368XVF9"/>
<reference evidence="2 3" key="1">
    <citation type="submission" date="2018-07" db="EMBL/GenBank/DDBJ databases">
        <title>Genomic Encyclopedia of Type Strains, Phase IV (KMG-IV): sequencing the most valuable type-strain genomes for metagenomic binning, comparative biology and taxonomic classification.</title>
        <authorList>
            <person name="Goeker M."/>
        </authorList>
    </citation>
    <scope>NUCLEOTIDE SEQUENCE [LARGE SCALE GENOMIC DNA]</scope>
    <source>
        <strain evidence="2 3">DSM 27696</strain>
    </source>
</reference>
<feature type="transmembrane region" description="Helical" evidence="1">
    <location>
        <begin position="109"/>
        <end position="131"/>
    </location>
</feature>
<dbReference type="OrthoDB" id="1706490at2"/>
<dbReference type="RefSeq" id="WP_114352440.1">
    <property type="nucleotide sequence ID" value="NZ_QPJJ01000005.1"/>
</dbReference>
<sequence length="647" mass="76802">MRLKMSWFNKEIAIQNFRSVGWISIAYFLLLLFTLPLSILMMLTGEDDNFANYYDDLISFNIEFQFMMLMIVPLLIGLFIFRYIQVKPMADFMHSLPIKRLRLFDHHFWMGYLLLFLPVILNAFFLVLLYFFSNHQGLIELKDIGDWLLVYFMYGSLIYTVTVFIGFITGISVVQAILTIVMLLFPTGIIVLIYSNLDLLLYGFSQAYAWDIRTSALSPITDMLDYYYYEVSWLRLIPYVLLCVIFYLLSKFLYLKRPIEAASQALAFPQLKPIFKFGVTFCFMLLGGMYFAEVQGQVGWIIFGYIIFAILGYFLSEMILQKNWRVWNAWRGFFTYAGLTTIILLIIVFDIFGYETKIPTGEEIEGVYVSEDGYSYFEENQFREDNKLTSKRSIEQVRKLHEALINDKQNQTINPNYHPDSKNIYLIYYLEDGSEVVREYFIQHSQQYNELLKPLFETQEYKEIQEPWMSLEKEKVDSISLNSPFISMELSDPIKMEAFMQKIKEDYQKRSYEEMQYRENNIYYAEFQINDEYYHANFSDQDEETITWIKENFPDFSLAAEDLLHLVILSENHSEEILWELDNWKEGTDYWILEETGHIETVLEANQSIDWEDNYTVGVYDKVNNGYLYTFQVNKEDMPALILEKMK</sequence>
<feature type="transmembrane region" description="Helical" evidence="1">
    <location>
        <begin position="236"/>
        <end position="254"/>
    </location>
</feature>
<feature type="transmembrane region" description="Helical" evidence="1">
    <location>
        <begin position="298"/>
        <end position="320"/>
    </location>
</feature>
<feature type="transmembrane region" description="Helical" evidence="1">
    <location>
        <begin position="332"/>
        <end position="354"/>
    </location>
</feature>
<dbReference type="Proteomes" id="UP000252585">
    <property type="component" value="Unassembled WGS sequence"/>
</dbReference>
<dbReference type="EMBL" id="QPJJ01000005">
    <property type="protein sequence ID" value="RCW71875.1"/>
    <property type="molecule type" value="Genomic_DNA"/>
</dbReference>
<keyword evidence="1" id="KW-1133">Transmembrane helix</keyword>
<feature type="transmembrane region" description="Helical" evidence="1">
    <location>
        <begin position="274"/>
        <end position="292"/>
    </location>
</feature>
<dbReference type="PANTHER" id="PTHR39177:SF1">
    <property type="entry name" value="ABC TRANSPORTER PERMEASE YTRC-RELATED"/>
    <property type="match status" value="1"/>
</dbReference>